<dbReference type="GO" id="GO:0003254">
    <property type="term" value="P:regulation of membrane depolarization"/>
    <property type="evidence" value="ECO:0007669"/>
    <property type="project" value="TreeGrafter"/>
</dbReference>
<organism evidence="5 6">
    <name type="scientific">Blepharisma stoltei</name>
    <dbReference type="NCBI Taxonomy" id="1481888"/>
    <lineage>
        <taxon>Eukaryota</taxon>
        <taxon>Sar</taxon>
        <taxon>Alveolata</taxon>
        <taxon>Ciliophora</taxon>
        <taxon>Postciliodesmatophora</taxon>
        <taxon>Heterotrichea</taxon>
        <taxon>Heterotrichida</taxon>
        <taxon>Blepharismidae</taxon>
        <taxon>Blepharisma</taxon>
    </lineage>
</organism>
<keyword evidence="1" id="KW-0863">Zinc-finger</keyword>
<feature type="transmembrane region" description="Helical" evidence="2">
    <location>
        <begin position="265"/>
        <end position="285"/>
    </location>
</feature>
<dbReference type="GO" id="GO:0035725">
    <property type="term" value="P:sodium ion transmembrane transport"/>
    <property type="evidence" value="ECO:0007669"/>
    <property type="project" value="TreeGrafter"/>
</dbReference>
<feature type="transmembrane region" description="Helical" evidence="2">
    <location>
        <begin position="292"/>
        <end position="309"/>
    </location>
</feature>
<dbReference type="Gene3D" id="1.10.287.630">
    <property type="entry name" value="Helix hairpin bin"/>
    <property type="match status" value="1"/>
</dbReference>
<dbReference type="Pfam" id="PF00027">
    <property type="entry name" value="cNMP_binding"/>
    <property type="match status" value="1"/>
</dbReference>
<feature type="transmembrane region" description="Helical" evidence="2">
    <location>
        <begin position="73"/>
        <end position="96"/>
    </location>
</feature>
<dbReference type="CDD" id="cd00038">
    <property type="entry name" value="CAP_ED"/>
    <property type="match status" value="1"/>
</dbReference>
<dbReference type="Pfam" id="PF00098">
    <property type="entry name" value="zf-CCHC"/>
    <property type="match status" value="1"/>
</dbReference>
<reference evidence="5" key="1">
    <citation type="submission" date="2021-09" db="EMBL/GenBank/DDBJ databases">
        <authorList>
            <consortium name="AG Swart"/>
            <person name="Singh M."/>
            <person name="Singh A."/>
            <person name="Seah K."/>
            <person name="Emmerich C."/>
        </authorList>
    </citation>
    <scope>NUCLEOTIDE SEQUENCE</scope>
    <source>
        <strain evidence="5">ATCC30299</strain>
    </source>
</reference>
<evidence type="ECO:0000313" key="6">
    <source>
        <dbReference type="Proteomes" id="UP001162131"/>
    </source>
</evidence>
<accession>A0AAU9IFW6</accession>
<keyword evidence="2" id="KW-0812">Transmembrane</keyword>
<feature type="domain" description="Cyclic nucleotide-binding" evidence="3">
    <location>
        <begin position="397"/>
        <end position="497"/>
    </location>
</feature>
<evidence type="ECO:0000259" key="4">
    <source>
        <dbReference type="PROSITE" id="PS50158"/>
    </source>
</evidence>
<dbReference type="InterPro" id="IPR018490">
    <property type="entry name" value="cNMP-bd_dom_sf"/>
</dbReference>
<dbReference type="SUPFAM" id="SSF57756">
    <property type="entry name" value="Retrovirus zinc finger-like domains"/>
    <property type="match status" value="1"/>
</dbReference>
<dbReference type="GO" id="GO:0005249">
    <property type="term" value="F:voltage-gated potassium channel activity"/>
    <property type="evidence" value="ECO:0007669"/>
    <property type="project" value="TreeGrafter"/>
</dbReference>
<dbReference type="SMART" id="SM00343">
    <property type="entry name" value="ZnF_C2HC"/>
    <property type="match status" value="1"/>
</dbReference>
<proteinExistence type="predicted"/>
<evidence type="ECO:0000313" key="5">
    <source>
        <dbReference type="EMBL" id="CAG9314299.1"/>
    </source>
</evidence>
<dbReference type="InterPro" id="IPR014710">
    <property type="entry name" value="RmlC-like_jellyroll"/>
</dbReference>
<dbReference type="AlphaFoldDB" id="A0AAU9IFW6"/>
<dbReference type="GO" id="GO:0008270">
    <property type="term" value="F:zinc ion binding"/>
    <property type="evidence" value="ECO:0007669"/>
    <property type="project" value="UniProtKB-KW"/>
</dbReference>
<protein>
    <recommendedName>
        <fullName evidence="7">Cyclic nucleotide-binding domain-containing protein</fullName>
    </recommendedName>
</protein>
<dbReference type="Gene3D" id="2.60.120.10">
    <property type="entry name" value="Jelly Rolls"/>
    <property type="match status" value="1"/>
</dbReference>
<evidence type="ECO:0000256" key="1">
    <source>
        <dbReference type="PROSITE-ProRule" id="PRU00047"/>
    </source>
</evidence>
<dbReference type="GO" id="GO:0003676">
    <property type="term" value="F:nucleic acid binding"/>
    <property type="evidence" value="ECO:0007669"/>
    <property type="project" value="InterPro"/>
</dbReference>
<dbReference type="SUPFAM" id="SSF81324">
    <property type="entry name" value="Voltage-gated potassium channels"/>
    <property type="match status" value="1"/>
</dbReference>
<gene>
    <name evidence="5" type="ORF">BSTOLATCC_MIC11310</name>
</gene>
<dbReference type="PROSITE" id="PS50042">
    <property type="entry name" value="CNMP_BINDING_3"/>
    <property type="match status" value="1"/>
</dbReference>
<dbReference type="Proteomes" id="UP001162131">
    <property type="component" value="Unassembled WGS sequence"/>
</dbReference>
<dbReference type="PANTHER" id="PTHR45689:SF5">
    <property type="entry name" value="I[[H]] CHANNEL, ISOFORM E"/>
    <property type="match status" value="1"/>
</dbReference>
<dbReference type="InterPro" id="IPR036875">
    <property type="entry name" value="Znf_CCHC_sf"/>
</dbReference>
<feature type="domain" description="CCHC-type" evidence="4">
    <location>
        <begin position="524"/>
        <end position="540"/>
    </location>
</feature>
<dbReference type="InterPro" id="IPR001878">
    <property type="entry name" value="Znf_CCHC"/>
</dbReference>
<dbReference type="InterPro" id="IPR051413">
    <property type="entry name" value="K/Na_HCN_channel"/>
</dbReference>
<dbReference type="PANTHER" id="PTHR45689">
    <property type="entry name" value="I[[H]] CHANNEL, ISOFORM E"/>
    <property type="match status" value="1"/>
</dbReference>
<keyword evidence="1" id="KW-0862">Zinc</keyword>
<keyword evidence="6" id="KW-1185">Reference proteome</keyword>
<evidence type="ECO:0000256" key="2">
    <source>
        <dbReference type="SAM" id="Phobius"/>
    </source>
</evidence>
<keyword evidence="2" id="KW-1133">Transmembrane helix</keyword>
<evidence type="ECO:0000259" key="3">
    <source>
        <dbReference type="PROSITE" id="PS50042"/>
    </source>
</evidence>
<dbReference type="Gene3D" id="1.10.287.70">
    <property type="match status" value="1"/>
</dbReference>
<dbReference type="SUPFAM" id="SSF51206">
    <property type="entry name" value="cAMP-binding domain-like"/>
    <property type="match status" value="1"/>
</dbReference>
<dbReference type="GO" id="GO:0098855">
    <property type="term" value="C:HCN channel complex"/>
    <property type="evidence" value="ECO:0007669"/>
    <property type="project" value="TreeGrafter"/>
</dbReference>
<comment type="caution">
    <text evidence="5">The sequence shown here is derived from an EMBL/GenBank/DDBJ whole genome shotgun (WGS) entry which is preliminary data.</text>
</comment>
<name>A0AAU9IFW6_9CILI</name>
<dbReference type="SMART" id="SM00100">
    <property type="entry name" value="cNMP"/>
    <property type="match status" value="1"/>
</dbReference>
<dbReference type="InterPro" id="IPR000595">
    <property type="entry name" value="cNMP-bd_dom"/>
</dbReference>
<evidence type="ECO:0008006" key="7">
    <source>
        <dbReference type="Google" id="ProtNLM"/>
    </source>
</evidence>
<feature type="transmembrane region" description="Helical" evidence="2">
    <location>
        <begin position="215"/>
        <end position="245"/>
    </location>
</feature>
<keyword evidence="2" id="KW-0472">Membrane</keyword>
<keyword evidence="1" id="KW-0479">Metal-binding</keyword>
<dbReference type="EMBL" id="CAJZBQ010000012">
    <property type="protein sequence ID" value="CAG9314299.1"/>
    <property type="molecule type" value="Genomic_DNA"/>
</dbReference>
<dbReference type="PROSITE" id="PS50158">
    <property type="entry name" value="ZF_CCHC"/>
    <property type="match status" value="1"/>
</dbReference>
<sequence>MNETKSTASQSSKKSWASSSIARSVLKRAITRTFLAQNLTKIPQKNSYFPDTHKTKEWRLSFGVLKPDSLWKLGWDILGVFQILYLAFTLPFALSYGNVSNFSLIIKFIEVFCYLDILINFNTGYYTGSILIKDHKLICKRYLKSWFFWDLVSSIPLEDMLPYMELSAVEEDPSNPFEFDSLYLIKTLWLLRLLRFSKVQRVLYNMMNQFPSPTLMVLIRVLSFLGLAFYAVHWMSCIVFSAHRLSYQTLPEAWSNFNIPRFDKYIYYFFYVFETMATVGYLSIATDPREKILVLLVMYTSGLIYGYLIEGVKEAIAKSGERSAYYRNIALQIKYYMNSHKLPSALKAKVFRYIENLERIADENILDETEVLQSFSLTIKEEILLRTRGLYLINSAPFRNYSQYFLRYLVHFLDVEVFGPHDRIVKEDQLERSMYWIFNGSVEIYDQKTLTTFRELFKGKYFGEIGFFLGQKRCASVSSTGYTELFELKHSKFNNLIKVRHNEEEVTKLLVRQCEQDLSALGVRCYFCSEMGHTARDCKRYVYIVDYNSIIRKSDYRKYKISKTVKKNEKNDSNKSFKKKVAGIEQFRRYGIKNLPGRPENFGSFKNRATLMQKARSYQTDSSRLTFDSRLALIEEAKLLGDDFDKSPDVMPASYQFSKNFVNVHSMKTEKIHPSSSWEDSFSYPLEVPNFEKHGLLL</sequence>